<dbReference type="EMBL" id="JBBYAF010000068">
    <property type="protein sequence ID" value="MEL3974659.1"/>
    <property type="molecule type" value="Genomic_DNA"/>
</dbReference>
<accession>A0ABU9KHM2</accession>
<dbReference type="Proteomes" id="UP001389717">
    <property type="component" value="Unassembled WGS sequence"/>
</dbReference>
<keyword evidence="3" id="KW-1185">Reference proteome</keyword>
<evidence type="ECO:0000313" key="3">
    <source>
        <dbReference type="Proteomes" id="UP001389717"/>
    </source>
</evidence>
<feature type="transmembrane region" description="Helical" evidence="1">
    <location>
        <begin position="6"/>
        <end position="30"/>
    </location>
</feature>
<gene>
    <name evidence="2" type="ORF">AAEO50_20435</name>
</gene>
<keyword evidence="1" id="KW-1133">Transmembrane helix</keyword>
<dbReference type="RefSeq" id="WP_341986208.1">
    <property type="nucleotide sequence ID" value="NZ_JBBYAF010000068.1"/>
</dbReference>
<dbReference type="Pfam" id="PF08905">
    <property type="entry name" value="DUF1850"/>
    <property type="match status" value="1"/>
</dbReference>
<evidence type="ECO:0000256" key="1">
    <source>
        <dbReference type="SAM" id="Phobius"/>
    </source>
</evidence>
<proteinExistence type="predicted"/>
<keyword evidence="1" id="KW-0472">Membrane</keyword>
<reference evidence="2 3" key="1">
    <citation type="submission" date="2024-04" db="EMBL/GenBank/DDBJ databases">
        <title>Bacillus oryzaecorticis sp. nov., a moderately halophilic bacterium isolated from rice husks.</title>
        <authorList>
            <person name="Zhu H.-S."/>
        </authorList>
    </citation>
    <scope>NUCLEOTIDE SEQUENCE [LARGE SCALE GENOMIC DNA]</scope>
    <source>
        <strain evidence="2 3">ZC255</strain>
    </source>
</reference>
<dbReference type="InterPro" id="IPR015001">
    <property type="entry name" value="DUF1850"/>
</dbReference>
<protein>
    <submittedName>
        <fullName evidence="2">DUF1850 domain-containing protein</fullName>
    </submittedName>
</protein>
<organism evidence="2 3">
    <name type="scientific">Rossellomorea oryzaecorticis</name>
    <dbReference type="NCBI Taxonomy" id="1396505"/>
    <lineage>
        <taxon>Bacteria</taxon>
        <taxon>Bacillati</taxon>
        <taxon>Bacillota</taxon>
        <taxon>Bacilli</taxon>
        <taxon>Bacillales</taxon>
        <taxon>Bacillaceae</taxon>
        <taxon>Rossellomorea</taxon>
    </lineage>
</organism>
<sequence length="172" mass="20332">MKKKYILWSSLPVFILLSFIFLPLQTFLVIEPRNDGKPAYFSSSSNTTFSIRYTHSIHLSEVEEFYRQTSSNKIQQTKLLYEDTAIGMPSNAEDEEVFERTKDGRYQISNMNRRFTYIDIRIGQVVANHRIVYEDNVYPFKDYFKEGSVVRVQYKKVSLFNQWRGVIVVGKR</sequence>
<keyword evidence="1" id="KW-0812">Transmembrane</keyword>
<evidence type="ECO:0000313" key="2">
    <source>
        <dbReference type="EMBL" id="MEL3974659.1"/>
    </source>
</evidence>
<name>A0ABU9KHM2_9BACI</name>
<comment type="caution">
    <text evidence="2">The sequence shown here is derived from an EMBL/GenBank/DDBJ whole genome shotgun (WGS) entry which is preliminary data.</text>
</comment>